<sequence>MRARPAARAGPPTRARRTRSGRPERRSRRRGDSVVNATRYQAFFRLDEAVEGIGRTGE</sequence>
<dbReference type="AlphaFoldDB" id="A0A7U9DWA7"/>
<feature type="region of interest" description="Disordered" evidence="1">
    <location>
        <begin position="1"/>
        <end position="34"/>
    </location>
</feature>
<evidence type="ECO:0000256" key="1">
    <source>
        <dbReference type="SAM" id="MobiDB-lite"/>
    </source>
</evidence>
<name>A0A7U9DWA7_STRLI</name>
<reference evidence="3" key="1">
    <citation type="journal article" date="2013" name="Genome Biol. Evol.">
        <title>The genome sequence of Streptomyces lividans 66 reveals a novel tRNA-dependent peptide biosynthetic system within a metal-related genomic island.</title>
        <authorList>
            <person name="Cruz-Morales P."/>
            <person name="Vijgenboom E."/>
            <person name="Iruegas-Bocardo F."/>
            <person name="Girard G."/>
            <person name="Yanez-Guerra L.A."/>
            <person name="Ramos-Aboites H.E."/>
            <person name="Pernodet J.L."/>
            <person name="Anne J."/>
            <person name="van Wezel G.P."/>
            <person name="Barona-Gomez F."/>
        </authorList>
    </citation>
    <scope>NUCLEOTIDE SEQUENCE [LARGE SCALE GENOMIC DNA]</scope>
    <source>
        <strain evidence="3">1326</strain>
    </source>
</reference>
<protein>
    <submittedName>
        <fullName evidence="2">Uncharacterized protein</fullName>
    </submittedName>
</protein>
<feature type="compositionally biased region" description="Low complexity" evidence="1">
    <location>
        <begin position="1"/>
        <end position="13"/>
    </location>
</feature>
<gene>
    <name evidence="2" type="ORF">SLI_6640</name>
</gene>
<accession>A0A7U9DWA7</accession>
<evidence type="ECO:0000313" key="2">
    <source>
        <dbReference type="EMBL" id="EOY51346.1"/>
    </source>
</evidence>
<evidence type="ECO:0000313" key="3">
    <source>
        <dbReference type="Proteomes" id="UP000014062"/>
    </source>
</evidence>
<dbReference type="EMBL" id="CM001889">
    <property type="protein sequence ID" value="EOY51346.1"/>
    <property type="molecule type" value="Genomic_DNA"/>
</dbReference>
<proteinExistence type="predicted"/>
<dbReference type="Proteomes" id="UP000014062">
    <property type="component" value="Chromosome"/>
</dbReference>
<organism evidence="2 3">
    <name type="scientific">Streptomyces lividans 1326</name>
    <dbReference type="NCBI Taxonomy" id="1200984"/>
    <lineage>
        <taxon>Bacteria</taxon>
        <taxon>Bacillati</taxon>
        <taxon>Actinomycetota</taxon>
        <taxon>Actinomycetes</taxon>
        <taxon>Kitasatosporales</taxon>
        <taxon>Streptomycetaceae</taxon>
        <taxon>Streptomyces</taxon>
    </lineage>
</organism>
<feature type="compositionally biased region" description="Basic residues" evidence="1">
    <location>
        <begin position="14"/>
        <end position="29"/>
    </location>
</feature>